<dbReference type="STRING" id="3750.A0A498HPM6"/>
<organism evidence="5 6">
    <name type="scientific">Malus domestica</name>
    <name type="common">Apple</name>
    <name type="synonym">Pyrus malus</name>
    <dbReference type="NCBI Taxonomy" id="3750"/>
    <lineage>
        <taxon>Eukaryota</taxon>
        <taxon>Viridiplantae</taxon>
        <taxon>Streptophyta</taxon>
        <taxon>Embryophyta</taxon>
        <taxon>Tracheophyta</taxon>
        <taxon>Spermatophyta</taxon>
        <taxon>Magnoliopsida</taxon>
        <taxon>eudicotyledons</taxon>
        <taxon>Gunneridae</taxon>
        <taxon>Pentapetalae</taxon>
        <taxon>rosids</taxon>
        <taxon>fabids</taxon>
        <taxon>Rosales</taxon>
        <taxon>Rosaceae</taxon>
        <taxon>Amygdaloideae</taxon>
        <taxon>Maleae</taxon>
        <taxon>Malus</taxon>
    </lineage>
</organism>
<proteinExistence type="predicted"/>
<dbReference type="SUPFAM" id="SSF51338">
    <property type="entry name" value="Composite domain of metallo-dependent hydrolases"/>
    <property type="match status" value="1"/>
</dbReference>
<keyword evidence="1" id="KW-0479">Metal-binding</keyword>
<keyword evidence="6" id="KW-1185">Reference proteome</keyword>
<evidence type="ECO:0000256" key="1">
    <source>
        <dbReference type="ARBA" id="ARBA00022723"/>
    </source>
</evidence>
<dbReference type="EMBL" id="RDQH01000342">
    <property type="protein sequence ID" value="RXH72254.1"/>
    <property type="molecule type" value="Genomic_DNA"/>
</dbReference>
<dbReference type="GO" id="GO:0046872">
    <property type="term" value="F:metal ion binding"/>
    <property type="evidence" value="ECO:0007669"/>
    <property type="project" value="UniProtKB-KW"/>
</dbReference>
<feature type="region of interest" description="Disordered" evidence="3">
    <location>
        <begin position="1"/>
        <end position="22"/>
    </location>
</feature>
<sequence>MVVSWEKKGRSKKRELSWRRGKSKHVPLVRGKRVIRGGSDIVDGSVDDGKLKEVMETIQAREFGREEEPKVRWDKIGLGDTNLFAEIEKDFTAYGMNRGIYTADIGIKEGSIFALGKSGNPDVMNGLNMIIGNAAPQKVLDSPVEFYGTLHQAAQHGPADFVHTLISRVSDEQNATLRMLDMRQHSCLQGKVGYTRNPPHPGAEPSLCGYLAVEPPPSGLPVLQTFERSEKKPWRTRRIKRRSRLRTRARVNHRFHGYLGEDLVEQSIFSAENFAELSVRRNLEMVVVGWEPNFSFLGLNCGSLVEQSMLWALFY</sequence>
<dbReference type="InterPro" id="IPR011612">
    <property type="entry name" value="Urease_alpha_N_dom"/>
</dbReference>
<dbReference type="AlphaFoldDB" id="A0A498HPM6"/>
<dbReference type="Proteomes" id="UP000290289">
    <property type="component" value="Chromosome 16"/>
</dbReference>
<evidence type="ECO:0000256" key="2">
    <source>
        <dbReference type="ARBA" id="ARBA00022801"/>
    </source>
</evidence>
<feature type="compositionally biased region" description="Basic and acidic residues" evidence="3">
    <location>
        <begin position="1"/>
        <end position="18"/>
    </location>
</feature>
<feature type="domain" description="Urease alpha-subunit N-terminal" evidence="4">
    <location>
        <begin position="98"/>
        <end position="134"/>
    </location>
</feature>
<reference evidence="5 6" key="1">
    <citation type="submission" date="2018-10" db="EMBL/GenBank/DDBJ databases">
        <title>A high-quality apple genome assembly.</title>
        <authorList>
            <person name="Hu J."/>
        </authorList>
    </citation>
    <scope>NUCLEOTIDE SEQUENCE [LARGE SCALE GENOMIC DNA]</scope>
    <source>
        <strain evidence="6">cv. HFTH1</strain>
        <tissue evidence="5">Young leaf</tissue>
    </source>
</reference>
<dbReference type="PANTHER" id="PTHR43440">
    <property type="entry name" value="UREASE"/>
    <property type="match status" value="1"/>
</dbReference>
<dbReference type="Pfam" id="PF00449">
    <property type="entry name" value="Urease_alpha"/>
    <property type="match status" value="1"/>
</dbReference>
<protein>
    <recommendedName>
        <fullName evidence="4">Urease alpha-subunit N-terminal domain-containing protein</fullName>
    </recommendedName>
</protein>
<keyword evidence="2" id="KW-0378">Hydrolase</keyword>
<dbReference type="InterPro" id="IPR036461">
    <property type="entry name" value="Urease_betasu_sf"/>
</dbReference>
<evidence type="ECO:0000313" key="5">
    <source>
        <dbReference type="EMBL" id="RXH72254.1"/>
    </source>
</evidence>
<gene>
    <name evidence="5" type="ORF">DVH24_033792</name>
</gene>
<evidence type="ECO:0000259" key="4">
    <source>
        <dbReference type="Pfam" id="PF00449"/>
    </source>
</evidence>
<dbReference type="Gene3D" id="2.30.40.10">
    <property type="entry name" value="Urease, subunit C, domain 1"/>
    <property type="match status" value="2"/>
</dbReference>
<comment type="caution">
    <text evidence="5">The sequence shown here is derived from an EMBL/GenBank/DDBJ whole genome shotgun (WGS) entry which is preliminary data.</text>
</comment>
<dbReference type="InterPro" id="IPR011059">
    <property type="entry name" value="Metal-dep_hydrolase_composite"/>
</dbReference>
<name>A0A498HPM6_MALDO</name>
<evidence type="ECO:0000313" key="6">
    <source>
        <dbReference type="Proteomes" id="UP000290289"/>
    </source>
</evidence>
<accession>A0A498HPM6</accession>
<dbReference type="InterPro" id="IPR050112">
    <property type="entry name" value="Urease_alpha_subunit"/>
</dbReference>
<dbReference type="PANTHER" id="PTHR43440:SF1">
    <property type="entry name" value="UREASE"/>
    <property type="match status" value="1"/>
</dbReference>
<dbReference type="SUPFAM" id="SSF51278">
    <property type="entry name" value="Urease, beta-subunit"/>
    <property type="match status" value="1"/>
</dbReference>
<dbReference type="GO" id="GO:0016810">
    <property type="term" value="F:hydrolase activity, acting on carbon-nitrogen (but not peptide) bonds"/>
    <property type="evidence" value="ECO:0007669"/>
    <property type="project" value="InterPro"/>
</dbReference>
<evidence type="ECO:0000256" key="3">
    <source>
        <dbReference type="SAM" id="MobiDB-lite"/>
    </source>
</evidence>